<evidence type="ECO:0000256" key="4">
    <source>
        <dbReference type="SAM" id="MobiDB-lite"/>
    </source>
</evidence>
<protein>
    <recommendedName>
        <fullName evidence="5">Ubiquitin-like protease family profile domain-containing protein</fullName>
    </recommendedName>
</protein>
<feature type="region of interest" description="Disordered" evidence="4">
    <location>
        <begin position="174"/>
        <end position="213"/>
    </location>
</feature>
<evidence type="ECO:0000313" key="6">
    <source>
        <dbReference type="EMBL" id="EOY19272.1"/>
    </source>
</evidence>
<organism evidence="6 7">
    <name type="scientific">Theobroma cacao</name>
    <name type="common">Cacao</name>
    <name type="synonym">Cocoa</name>
    <dbReference type="NCBI Taxonomy" id="3641"/>
    <lineage>
        <taxon>Eukaryota</taxon>
        <taxon>Viridiplantae</taxon>
        <taxon>Streptophyta</taxon>
        <taxon>Embryophyta</taxon>
        <taxon>Tracheophyta</taxon>
        <taxon>Spermatophyta</taxon>
        <taxon>Magnoliopsida</taxon>
        <taxon>eudicotyledons</taxon>
        <taxon>Gunneridae</taxon>
        <taxon>Pentapetalae</taxon>
        <taxon>rosids</taxon>
        <taxon>malvids</taxon>
        <taxon>Malvales</taxon>
        <taxon>Malvaceae</taxon>
        <taxon>Byttnerioideae</taxon>
        <taxon>Theobroma</taxon>
    </lineage>
</organism>
<dbReference type="SUPFAM" id="SSF54001">
    <property type="entry name" value="Cysteine proteinases"/>
    <property type="match status" value="1"/>
</dbReference>
<evidence type="ECO:0000256" key="2">
    <source>
        <dbReference type="ARBA" id="ARBA00022670"/>
    </source>
</evidence>
<sequence>MEGICDMPAFRVCDMPWRESVTCQRLEYQSVDFVLCKLDDTTATMSVISEESRQYEDLDSLLIMSREKWAFNVVINTHFLGNGGNSSLVKDSCPLYSKGQRLPMHVQMAMQLEAKRLLQGIKTLEPTLDEANREYFMDIDVSLSEGHQYVPIGHMEDQANWGLGAREKRRNLKQKRVTGAMKERRTVTTEVDELSGPELMEEGDDHGNGNEEPVKTVLTLDHATTAPQPQRGHPQTHSANRPSTFEDRVFARILDDLKSQGGPLAHDAGEDHDDADDGQHDESGVHIHDDIVGANGDPTLEADLDDVVVEDMTLQSNNAEIDPVPERNVRILGDQGANFFTTLKDPKEEMTSEQIDTCLSLLCKWMTRSKLKLYNTRACVDTILILHTTFPTQDALATMEIPNELRGYVEGERPTYDKKWEDVDFILAPCNVDGHWVVTKIDLVRWTIKVVDSARTLGVKNNRVRTAHMTPLTTMMPIICHQVGFFNRTYRKTQDLKPMPLEIHLPKAKMHQ</sequence>
<feature type="compositionally biased region" description="Basic and acidic residues" evidence="4">
    <location>
        <begin position="277"/>
        <end position="291"/>
    </location>
</feature>
<evidence type="ECO:0000313" key="7">
    <source>
        <dbReference type="Proteomes" id="UP000026915"/>
    </source>
</evidence>
<dbReference type="Gene3D" id="3.40.395.10">
    <property type="entry name" value="Adenoviral Proteinase, Chain A"/>
    <property type="match status" value="1"/>
</dbReference>
<proteinExistence type="inferred from homology"/>
<dbReference type="InParanoid" id="A0A061FRJ2"/>
<dbReference type="Gramene" id="EOY19272">
    <property type="protein sequence ID" value="EOY19272"/>
    <property type="gene ID" value="TCM_044291"/>
</dbReference>
<dbReference type="EMBL" id="CM001888">
    <property type="protein sequence ID" value="EOY19272.1"/>
    <property type="molecule type" value="Genomic_DNA"/>
</dbReference>
<feature type="region of interest" description="Disordered" evidence="4">
    <location>
        <begin position="259"/>
        <end position="299"/>
    </location>
</feature>
<keyword evidence="3" id="KW-0378">Hydrolase</keyword>
<evidence type="ECO:0000256" key="3">
    <source>
        <dbReference type="ARBA" id="ARBA00022801"/>
    </source>
</evidence>
<dbReference type="Pfam" id="PF02902">
    <property type="entry name" value="Peptidase_C48"/>
    <property type="match status" value="1"/>
</dbReference>
<feature type="compositionally biased region" description="Acidic residues" evidence="4">
    <location>
        <begin position="190"/>
        <end position="204"/>
    </location>
</feature>
<dbReference type="GO" id="GO:0008234">
    <property type="term" value="F:cysteine-type peptidase activity"/>
    <property type="evidence" value="ECO:0007669"/>
    <property type="project" value="InterPro"/>
</dbReference>
<dbReference type="GO" id="GO:0006508">
    <property type="term" value="P:proteolysis"/>
    <property type="evidence" value="ECO:0007669"/>
    <property type="project" value="UniProtKB-KW"/>
</dbReference>
<dbReference type="InterPro" id="IPR003653">
    <property type="entry name" value="Peptidase_C48_C"/>
</dbReference>
<dbReference type="InterPro" id="IPR038765">
    <property type="entry name" value="Papain-like_cys_pep_sf"/>
</dbReference>
<feature type="domain" description="Ubiquitin-like protease family profile" evidence="5">
    <location>
        <begin position="415"/>
        <end position="482"/>
    </location>
</feature>
<evidence type="ECO:0000256" key="1">
    <source>
        <dbReference type="ARBA" id="ARBA00005234"/>
    </source>
</evidence>
<reference evidence="6 7" key="1">
    <citation type="journal article" date="2013" name="Genome Biol.">
        <title>The genome sequence of the most widely cultivated cacao type and its use to identify candidate genes regulating pod color.</title>
        <authorList>
            <person name="Motamayor J.C."/>
            <person name="Mockaitis K."/>
            <person name="Schmutz J."/>
            <person name="Haiminen N."/>
            <person name="Iii D.L."/>
            <person name="Cornejo O."/>
            <person name="Findley S.D."/>
            <person name="Zheng P."/>
            <person name="Utro F."/>
            <person name="Royaert S."/>
            <person name="Saski C."/>
            <person name="Jenkins J."/>
            <person name="Podicheti R."/>
            <person name="Zhao M."/>
            <person name="Scheffler B.E."/>
            <person name="Stack J.C."/>
            <person name="Feltus F.A."/>
            <person name="Mustiga G.M."/>
            <person name="Amores F."/>
            <person name="Phillips W."/>
            <person name="Marelli J.P."/>
            <person name="May G.D."/>
            <person name="Shapiro H."/>
            <person name="Ma J."/>
            <person name="Bustamante C.D."/>
            <person name="Schnell R.J."/>
            <person name="Main D."/>
            <person name="Gilbert D."/>
            <person name="Parida L."/>
            <person name="Kuhn D.N."/>
        </authorList>
    </citation>
    <scope>NUCLEOTIDE SEQUENCE [LARGE SCALE GENOMIC DNA]</scope>
    <source>
        <strain evidence="7">cv. Matina 1-6</strain>
    </source>
</reference>
<keyword evidence="2" id="KW-0645">Protease</keyword>
<keyword evidence="7" id="KW-1185">Reference proteome</keyword>
<dbReference type="AlphaFoldDB" id="A0A061FRJ2"/>
<dbReference type="Proteomes" id="UP000026915">
    <property type="component" value="Chromosome 10"/>
</dbReference>
<accession>A0A061FRJ2</accession>
<gene>
    <name evidence="6" type="ORF">TCM_044291</name>
</gene>
<evidence type="ECO:0000259" key="5">
    <source>
        <dbReference type="Pfam" id="PF02902"/>
    </source>
</evidence>
<comment type="similarity">
    <text evidence="1">Belongs to the peptidase C48 family.</text>
</comment>
<dbReference type="HOGENOM" id="CLU_022689_0_0_1"/>
<name>A0A061FRJ2_THECC</name>